<proteinExistence type="predicted"/>
<reference evidence="1" key="1">
    <citation type="submission" date="2019-06" db="EMBL/GenBank/DDBJ databases">
        <authorList>
            <consortium name="Wellcome Sanger Institute Data Sharing"/>
        </authorList>
    </citation>
    <scope>NUCLEOTIDE SEQUENCE [LARGE SCALE GENOMIC DNA]</scope>
</reference>
<accession>A0A667Y8R1</accession>
<protein>
    <submittedName>
        <fullName evidence="1">Uncharacterized protein</fullName>
    </submittedName>
</protein>
<reference evidence="1" key="2">
    <citation type="submission" date="2025-08" db="UniProtKB">
        <authorList>
            <consortium name="Ensembl"/>
        </authorList>
    </citation>
    <scope>IDENTIFICATION</scope>
</reference>
<name>A0A667Y8R1_9TELE</name>
<sequence>MKGRKPAARTRLGIEAQEVTTSREKIFPQNHRFFIFLKLLFCFVLNSCKRQLLVIGQSVKKINKLIKEKTLYTETEQV</sequence>
<dbReference type="AlphaFoldDB" id="A0A667Y8R1"/>
<dbReference type="Proteomes" id="UP000472263">
    <property type="component" value="Chromosome 16"/>
</dbReference>
<reference evidence="1" key="3">
    <citation type="submission" date="2025-09" db="UniProtKB">
        <authorList>
            <consortium name="Ensembl"/>
        </authorList>
    </citation>
    <scope>IDENTIFICATION</scope>
</reference>
<dbReference type="InParanoid" id="A0A667Y8R1"/>
<evidence type="ECO:0000313" key="1">
    <source>
        <dbReference type="Ensembl" id="ENSMMDP00005022963.1"/>
    </source>
</evidence>
<keyword evidence="2" id="KW-1185">Reference proteome</keyword>
<organism evidence="1 2">
    <name type="scientific">Myripristis murdjan</name>
    <name type="common">pinecone soldierfish</name>
    <dbReference type="NCBI Taxonomy" id="586833"/>
    <lineage>
        <taxon>Eukaryota</taxon>
        <taxon>Metazoa</taxon>
        <taxon>Chordata</taxon>
        <taxon>Craniata</taxon>
        <taxon>Vertebrata</taxon>
        <taxon>Euteleostomi</taxon>
        <taxon>Actinopterygii</taxon>
        <taxon>Neopterygii</taxon>
        <taxon>Teleostei</taxon>
        <taxon>Neoteleostei</taxon>
        <taxon>Acanthomorphata</taxon>
        <taxon>Holocentriformes</taxon>
        <taxon>Holocentridae</taxon>
        <taxon>Myripristis</taxon>
    </lineage>
</organism>
<dbReference type="Ensembl" id="ENSMMDT00005023467.1">
    <property type="protein sequence ID" value="ENSMMDP00005022963.1"/>
    <property type="gene ID" value="ENSMMDG00005011121.1"/>
</dbReference>
<evidence type="ECO:0000313" key="2">
    <source>
        <dbReference type="Proteomes" id="UP000472263"/>
    </source>
</evidence>